<protein>
    <submittedName>
        <fullName evidence="2">4334_t:CDS:1</fullName>
    </submittedName>
</protein>
<comment type="caution">
    <text evidence="2">The sequence shown here is derived from an EMBL/GenBank/DDBJ whole genome shotgun (WGS) entry which is preliminary data.</text>
</comment>
<dbReference type="Proteomes" id="UP000789342">
    <property type="component" value="Unassembled WGS sequence"/>
</dbReference>
<organism evidence="2 3">
    <name type="scientific">Acaulospora morrowiae</name>
    <dbReference type="NCBI Taxonomy" id="94023"/>
    <lineage>
        <taxon>Eukaryota</taxon>
        <taxon>Fungi</taxon>
        <taxon>Fungi incertae sedis</taxon>
        <taxon>Mucoromycota</taxon>
        <taxon>Glomeromycotina</taxon>
        <taxon>Glomeromycetes</taxon>
        <taxon>Diversisporales</taxon>
        <taxon>Acaulosporaceae</taxon>
        <taxon>Acaulospora</taxon>
    </lineage>
</organism>
<proteinExistence type="predicted"/>
<evidence type="ECO:0000313" key="2">
    <source>
        <dbReference type="EMBL" id="CAG8488019.1"/>
    </source>
</evidence>
<feature type="non-terminal residue" evidence="2">
    <location>
        <position position="60"/>
    </location>
</feature>
<name>A0A9N8WFI7_9GLOM</name>
<dbReference type="OrthoDB" id="2439441at2759"/>
<keyword evidence="3" id="KW-1185">Reference proteome</keyword>
<gene>
    <name evidence="2" type="ORF">AMORRO_LOCUS2639</name>
</gene>
<evidence type="ECO:0000313" key="3">
    <source>
        <dbReference type="Proteomes" id="UP000789342"/>
    </source>
</evidence>
<dbReference type="EMBL" id="CAJVPV010001144">
    <property type="protein sequence ID" value="CAG8488019.1"/>
    <property type="molecule type" value="Genomic_DNA"/>
</dbReference>
<dbReference type="AlphaFoldDB" id="A0A9N8WFI7"/>
<sequence>LDNEAIQDVLYLVSDETFHFYDRQTWGRMSKHNLERDKMNDDNDWLNPGQRDDMLDQAYN</sequence>
<feature type="region of interest" description="Disordered" evidence="1">
    <location>
        <begin position="32"/>
        <end position="60"/>
    </location>
</feature>
<accession>A0A9N8WFI7</accession>
<evidence type="ECO:0000256" key="1">
    <source>
        <dbReference type="SAM" id="MobiDB-lite"/>
    </source>
</evidence>
<reference evidence="2" key="1">
    <citation type="submission" date="2021-06" db="EMBL/GenBank/DDBJ databases">
        <authorList>
            <person name="Kallberg Y."/>
            <person name="Tangrot J."/>
            <person name="Rosling A."/>
        </authorList>
    </citation>
    <scope>NUCLEOTIDE SEQUENCE</scope>
    <source>
        <strain evidence="2">CL551</strain>
    </source>
</reference>
<feature type="compositionally biased region" description="Basic and acidic residues" evidence="1">
    <location>
        <begin position="32"/>
        <end position="41"/>
    </location>
</feature>